<evidence type="ECO:0000256" key="1">
    <source>
        <dbReference type="ARBA" id="ARBA00004651"/>
    </source>
</evidence>
<name>A0A1V4HKL3_9BACL</name>
<dbReference type="InterPro" id="IPR050445">
    <property type="entry name" value="Bact_polysacc_biosynth/exp"/>
</dbReference>
<dbReference type="GO" id="GO:0005886">
    <property type="term" value="C:plasma membrane"/>
    <property type="evidence" value="ECO:0007669"/>
    <property type="project" value="UniProtKB-SubCell"/>
</dbReference>
<evidence type="ECO:0000256" key="5">
    <source>
        <dbReference type="ARBA" id="ARBA00022989"/>
    </source>
</evidence>
<keyword evidence="4 8" id="KW-0812">Transmembrane</keyword>
<dbReference type="STRING" id="1469647.BC351_03530"/>
<reference evidence="11" key="1">
    <citation type="submission" date="2016-07" db="EMBL/GenBank/DDBJ databases">
        <authorList>
            <person name="Florea S."/>
            <person name="Webb J.S."/>
            <person name="Jaromczyk J."/>
            <person name="Schardl C.L."/>
        </authorList>
    </citation>
    <scope>NUCLEOTIDE SEQUENCE [LARGE SCALE GENOMIC DNA]</scope>
    <source>
        <strain evidence="11">CY1</strain>
    </source>
</reference>
<keyword evidence="3" id="KW-1003">Cell membrane</keyword>
<protein>
    <submittedName>
        <fullName evidence="10">Capsular biosynthesis protein</fullName>
    </submittedName>
</protein>
<accession>A0A1V4HKL3</accession>
<evidence type="ECO:0000256" key="6">
    <source>
        <dbReference type="ARBA" id="ARBA00023136"/>
    </source>
</evidence>
<dbReference type="Pfam" id="PF02706">
    <property type="entry name" value="Wzz"/>
    <property type="match status" value="1"/>
</dbReference>
<evidence type="ECO:0000313" key="11">
    <source>
        <dbReference type="Proteomes" id="UP000190626"/>
    </source>
</evidence>
<evidence type="ECO:0000256" key="8">
    <source>
        <dbReference type="SAM" id="Phobius"/>
    </source>
</evidence>
<keyword evidence="11" id="KW-1185">Reference proteome</keyword>
<keyword evidence="6 8" id="KW-0472">Membrane</keyword>
<dbReference type="OrthoDB" id="2360475at2"/>
<evidence type="ECO:0000313" key="10">
    <source>
        <dbReference type="EMBL" id="OPH57603.1"/>
    </source>
</evidence>
<feature type="transmembrane region" description="Helical" evidence="8">
    <location>
        <begin position="16"/>
        <end position="33"/>
    </location>
</feature>
<gene>
    <name evidence="10" type="ORF">BC351_03530</name>
</gene>
<evidence type="ECO:0000259" key="9">
    <source>
        <dbReference type="Pfam" id="PF02706"/>
    </source>
</evidence>
<feature type="domain" description="Polysaccharide chain length determinant N-terminal" evidence="9">
    <location>
        <begin position="4"/>
        <end position="86"/>
    </location>
</feature>
<dbReference type="AlphaFoldDB" id="A0A1V4HKL3"/>
<evidence type="ECO:0000256" key="7">
    <source>
        <dbReference type="SAM" id="MobiDB-lite"/>
    </source>
</evidence>
<sequence length="247" mass="27594">MEKSLLDYFMLIRKKLWMIGLFVLLSCLTTFYVSKTFVDPVYKANTQVLVSSMIKSEEAMDLNEVTKNINLIESYKEIIKSDHTINLLLQNHPEFNLTQKLLLKNLKVSSTDKTQIIKIELEDKSYDKAVLITNALADTFITEIPGLMNMNNVKILSSSDPKVKPLPVNSSMVINLAVSFILSAMAAIGVFFFLENINDTIRSEKEAEHVIGLPVLSSIGTIKKNGTSKPAKAASREVGEQTYATVK</sequence>
<evidence type="ECO:0000256" key="3">
    <source>
        <dbReference type="ARBA" id="ARBA00022475"/>
    </source>
</evidence>
<dbReference type="PANTHER" id="PTHR32309:SF13">
    <property type="entry name" value="FERRIC ENTEROBACTIN TRANSPORT PROTEIN FEPE"/>
    <property type="match status" value="1"/>
</dbReference>
<dbReference type="Proteomes" id="UP000190626">
    <property type="component" value="Unassembled WGS sequence"/>
</dbReference>
<proteinExistence type="inferred from homology"/>
<comment type="subcellular location">
    <subcellularLocation>
        <location evidence="1">Cell membrane</location>
        <topology evidence="1">Multi-pass membrane protein</topology>
    </subcellularLocation>
</comment>
<dbReference type="PANTHER" id="PTHR32309">
    <property type="entry name" value="TYROSINE-PROTEIN KINASE"/>
    <property type="match status" value="1"/>
</dbReference>
<feature type="region of interest" description="Disordered" evidence="7">
    <location>
        <begin position="225"/>
        <end position="247"/>
    </location>
</feature>
<keyword evidence="5 8" id="KW-1133">Transmembrane helix</keyword>
<dbReference type="EMBL" id="MBTG01000012">
    <property type="protein sequence ID" value="OPH57603.1"/>
    <property type="molecule type" value="Genomic_DNA"/>
</dbReference>
<comment type="similarity">
    <text evidence="2">Belongs to the CpsC/CapA family.</text>
</comment>
<evidence type="ECO:0000256" key="4">
    <source>
        <dbReference type="ARBA" id="ARBA00022692"/>
    </source>
</evidence>
<organism evidence="10 11">
    <name type="scientific">Paenibacillus ferrarius</name>
    <dbReference type="NCBI Taxonomy" id="1469647"/>
    <lineage>
        <taxon>Bacteria</taxon>
        <taxon>Bacillati</taxon>
        <taxon>Bacillota</taxon>
        <taxon>Bacilli</taxon>
        <taxon>Bacillales</taxon>
        <taxon>Paenibacillaceae</taxon>
        <taxon>Paenibacillus</taxon>
    </lineage>
</organism>
<dbReference type="GO" id="GO:0004713">
    <property type="term" value="F:protein tyrosine kinase activity"/>
    <property type="evidence" value="ECO:0007669"/>
    <property type="project" value="TreeGrafter"/>
</dbReference>
<dbReference type="PROSITE" id="PS51257">
    <property type="entry name" value="PROKAR_LIPOPROTEIN"/>
    <property type="match status" value="1"/>
</dbReference>
<comment type="caution">
    <text evidence="10">The sequence shown here is derived from an EMBL/GenBank/DDBJ whole genome shotgun (WGS) entry which is preliminary data.</text>
</comment>
<feature type="transmembrane region" description="Helical" evidence="8">
    <location>
        <begin position="172"/>
        <end position="194"/>
    </location>
</feature>
<dbReference type="RefSeq" id="WP_079412971.1">
    <property type="nucleotide sequence ID" value="NZ_MBTG01000012.1"/>
</dbReference>
<dbReference type="InterPro" id="IPR003856">
    <property type="entry name" value="LPS_length_determ_N"/>
</dbReference>
<evidence type="ECO:0000256" key="2">
    <source>
        <dbReference type="ARBA" id="ARBA00006683"/>
    </source>
</evidence>